<name>A0ACC5U5Z4_9FLAO</name>
<evidence type="ECO:0000313" key="2">
    <source>
        <dbReference type="Proteomes" id="UP001647509"/>
    </source>
</evidence>
<organism evidence="1 2">
    <name type="scientific">Pseudotamlana agarivorans</name>
    <dbReference type="NCBI Taxonomy" id="481183"/>
    <lineage>
        <taxon>Bacteria</taxon>
        <taxon>Pseudomonadati</taxon>
        <taxon>Bacteroidota</taxon>
        <taxon>Flavobacteriia</taxon>
        <taxon>Flavobacteriales</taxon>
        <taxon>Flavobacteriaceae</taxon>
        <taxon>Pseudotamlana</taxon>
    </lineage>
</organism>
<proteinExistence type="predicted"/>
<dbReference type="Proteomes" id="UP001647509">
    <property type="component" value="Unassembled WGS sequence"/>
</dbReference>
<comment type="caution">
    <text evidence="1">The sequence shown here is derived from an EMBL/GenBank/DDBJ whole genome shotgun (WGS) entry which is preliminary data.</text>
</comment>
<evidence type="ECO:0000313" key="1">
    <source>
        <dbReference type="EMBL" id="MBU2949715.1"/>
    </source>
</evidence>
<gene>
    <name evidence="1" type="ORF">KO493_03275</name>
</gene>
<dbReference type="EMBL" id="JAHKPD010000008">
    <property type="protein sequence ID" value="MBU2949715.1"/>
    <property type="molecule type" value="Genomic_DNA"/>
</dbReference>
<accession>A0ACC5U5Z4</accession>
<keyword evidence="2" id="KW-1185">Reference proteome</keyword>
<sequence>MYYIQKIIQELESLSADGVCTLAKIKWWLLKHQDDYNKIQKEESKRFMYFVDGKSIRLPDYIGARTPNEKFLHIYNTLNDVTVKHEYEEYFRNEMAIYKSVKEDNQKLRNWLVKNEHLGVNTYFIFLIDYFGEEDEMDNETHLNITFLEDEERRLFIDRKDFQFTIEFAHTFNKVYWDLLEVLNLEKLN</sequence>
<reference evidence="1" key="1">
    <citation type="submission" date="2021-05" db="EMBL/GenBank/DDBJ databases">
        <title>Draft genomes of bacteria isolated from model marine particles.</title>
        <authorList>
            <person name="Datta M.S."/>
            <person name="Schwartzman J.A."/>
            <person name="Enke T.N."/>
            <person name="Saavedra J."/>
            <person name="Cermak N."/>
            <person name="Cordero O.X."/>
        </authorList>
    </citation>
    <scope>NUCLEOTIDE SEQUENCE</scope>
    <source>
        <strain evidence="1">I2M19</strain>
    </source>
</reference>
<protein>
    <submittedName>
        <fullName evidence="1">Uncharacterized protein</fullName>
    </submittedName>
</protein>